<gene>
    <name evidence="1" type="ORF">IE81DRAFT_233104</name>
</gene>
<evidence type="ECO:0000313" key="2">
    <source>
        <dbReference type="Proteomes" id="UP000245783"/>
    </source>
</evidence>
<dbReference type="AlphaFoldDB" id="A0A316VSK0"/>
<dbReference type="GeneID" id="37033012"/>
<dbReference type="EMBL" id="KZ819421">
    <property type="protein sequence ID" value="PWN40340.1"/>
    <property type="molecule type" value="Genomic_DNA"/>
</dbReference>
<organism evidence="1 2">
    <name type="scientific">Ceraceosorus guamensis</name>
    <dbReference type="NCBI Taxonomy" id="1522189"/>
    <lineage>
        <taxon>Eukaryota</taxon>
        <taxon>Fungi</taxon>
        <taxon>Dikarya</taxon>
        <taxon>Basidiomycota</taxon>
        <taxon>Ustilaginomycotina</taxon>
        <taxon>Exobasidiomycetes</taxon>
        <taxon>Ceraceosorales</taxon>
        <taxon>Ceraceosoraceae</taxon>
        <taxon>Ceraceosorus</taxon>
    </lineage>
</organism>
<keyword evidence="2" id="KW-1185">Reference proteome</keyword>
<dbReference type="Proteomes" id="UP000245783">
    <property type="component" value="Unassembled WGS sequence"/>
</dbReference>
<protein>
    <submittedName>
        <fullName evidence="1">Uncharacterized protein</fullName>
    </submittedName>
</protein>
<sequence>MRLSGVRGAGERESTLTGIARLLTIGRAIDCPFERLLMLLLISSHNAFHVRSPRIHPVSKAGGLARPRNRLWLTSCYSAAHAENREAEDSRAIATNLSLSAKHAPTFAKQKSSNLLTRAPAPRVFASLCLPVSDQSRHKTGPANSVRDGWCP</sequence>
<dbReference type="InParanoid" id="A0A316VSK0"/>
<proteinExistence type="predicted"/>
<evidence type="ECO:0000313" key="1">
    <source>
        <dbReference type="EMBL" id="PWN40340.1"/>
    </source>
</evidence>
<dbReference type="RefSeq" id="XP_025367500.1">
    <property type="nucleotide sequence ID" value="XM_025511142.1"/>
</dbReference>
<accession>A0A316VSK0</accession>
<name>A0A316VSK0_9BASI</name>
<reference evidence="1 2" key="1">
    <citation type="journal article" date="2018" name="Mol. Biol. Evol.">
        <title>Broad Genomic Sampling Reveals a Smut Pathogenic Ancestry of the Fungal Clade Ustilaginomycotina.</title>
        <authorList>
            <person name="Kijpornyongpan T."/>
            <person name="Mondo S.J."/>
            <person name="Barry K."/>
            <person name="Sandor L."/>
            <person name="Lee J."/>
            <person name="Lipzen A."/>
            <person name="Pangilinan J."/>
            <person name="LaButti K."/>
            <person name="Hainaut M."/>
            <person name="Henrissat B."/>
            <person name="Grigoriev I.V."/>
            <person name="Spatafora J.W."/>
            <person name="Aime M.C."/>
        </authorList>
    </citation>
    <scope>NUCLEOTIDE SEQUENCE [LARGE SCALE GENOMIC DNA]</scope>
    <source>
        <strain evidence="1 2">MCA 4658</strain>
    </source>
</reference>